<dbReference type="KEGG" id="hdo:MUK72_04745"/>
<organism evidence="1 4">
    <name type="scientific">Halococcus dombrowskii</name>
    <dbReference type="NCBI Taxonomy" id="179637"/>
    <lineage>
        <taxon>Archaea</taxon>
        <taxon>Methanobacteriati</taxon>
        <taxon>Methanobacteriota</taxon>
        <taxon>Stenosarchaea group</taxon>
        <taxon>Halobacteria</taxon>
        <taxon>Halobacteriales</taxon>
        <taxon>Halococcaceae</taxon>
        <taxon>Halococcus</taxon>
    </lineage>
</organism>
<keyword evidence="3" id="KW-1185">Reference proteome</keyword>
<protein>
    <submittedName>
        <fullName evidence="1">DUF5816 domain-containing protein</fullName>
    </submittedName>
</protein>
<dbReference type="InterPro" id="IPR043854">
    <property type="entry name" value="DUF5816"/>
</dbReference>
<dbReference type="AlphaFoldDB" id="A0AAV3SKI7"/>
<dbReference type="Proteomes" id="UP000830542">
    <property type="component" value="Chromosome"/>
</dbReference>
<dbReference type="GeneID" id="71761131"/>
<dbReference type="Proteomes" id="UP001500962">
    <property type="component" value="Unassembled WGS sequence"/>
</dbReference>
<reference evidence="2" key="2">
    <citation type="submission" date="2022-04" db="EMBL/GenBank/DDBJ databases">
        <title>Sequencing and genomic assembly of Halococcus dombrowskii.</title>
        <authorList>
            <person name="Lim S.W."/>
            <person name="MacLea K.S."/>
        </authorList>
    </citation>
    <scope>NUCLEOTIDE SEQUENCE</scope>
    <source>
        <strain evidence="2">H4</strain>
    </source>
</reference>
<evidence type="ECO:0000313" key="1">
    <source>
        <dbReference type="EMBL" id="GAA0470276.1"/>
    </source>
</evidence>
<gene>
    <name evidence="1" type="ORF">GCM10008985_29040</name>
    <name evidence="2" type="ORF">MUK72_04745</name>
</gene>
<dbReference type="Pfam" id="PF19133">
    <property type="entry name" value="DUF5816"/>
    <property type="match status" value="1"/>
</dbReference>
<sequence>MEATTVDGRTRYVDREQTVRGSKGPFFVVYTDEYAEQRWGYLCGNCETVDNAMDAMGRLKCNRCANIKKPDEWDAAHE</sequence>
<reference evidence="1" key="3">
    <citation type="submission" date="2023-12" db="EMBL/GenBank/DDBJ databases">
        <authorList>
            <person name="Sun Q."/>
            <person name="Inoue M."/>
        </authorList>
    </citation>
    <scope>NUCLEOTIDE SEQUENCE</scope>
    <source>
        <strain evidence="1">JCM 12289</strain>
    </source>
</reference>
<reference evidence="1" key="1">
    <citation type="journal article" date="2014" name="Int. J. Syst. Evol. Microbiol.">
        <title>Complete genome sequence of Corynebacterium casei LMG S-19264T (=DSM 44701T), isolated from a smear-ripened cheese.</title>
        <authorList>
            <consortium name="US DOE Joint Genome Institute (JGI-PGF)"/>
            <person name="Walter F."/>
            <person name="Albersmeier A."/>
            <person name="Kalinowski J."/>
            <person name="Ruckert C."/>
        </authorList>
    </citation>
    <scope>NUCLEOTIDE SEQUENCE</scope>
    <source>
        <strain evidence="1">JCM 12289</strain>
    </source>
</reference>
<dbReference type="EMBL" id="CP095005">
    <property type="protein sequence ID" value="UOO96019.1"/>
    <property type="molecule type" value="Genomic_DNA"/>
</dbReference>
<evidence type="ECO:0000313" key="3">
    <source>
        <dbReference type="Proteomes" id="UP000830542"/>
    </source>
</evidence>
<accession>A0AAV3SKI7</accession>
<evidence type="ECO:0000313" key="2">
    <source>
        <dbReference type="EMBL" id="UOO96019.1"/>
    </source>
</evidence>
<evidence type="ECO:0000313" key="4">
    <source>
        <dbReference type="Proteomes" id="UP001500962"/>
    </source>
</evidence>
<dbReference type="RefSeq" id="WP_244704399.1">
    <property type="nucleotide sequence ID" value="NZ_BAAADN010000046.1"/>
</dbReference>
<name>A0AAV3SKI7_HALDO</name>
<dbReference type="EMBL" id="BAAADN010000046">
    <property type="protein sequence ID" value="GAA0470276.1"/>
    <property type="molecule type" value="Genomic_DNA"/>
</dbReference>
<proteinExistence type="predicted"/>